<dbReference type="Pfam" id="PF03899">
    <property type="entry name" value="ATP-synt_I"/>
    <property type="match status" value="1"/>
</dbReference>
<evidence type="ECO:0000256" key="5">
    <source>
        <dbReference type="ARBA" id="ARBA00023136"/>
    </source>
</evidence>
<dbReference type="Proteomes" id="UP000030014">
    <property type="component" value="Unassembled WGS sequence"/>
</dbReference>
<dbReference type="EMBL" id="JDRY01000034">
    <property type="protein sequence ID" value="KGM99401.1"/>
    <property type="molecule type" value="Genomic_DNA"/>
</dbReference>
<protein>
    <submittedName>
        <fullName evidence="7">ATP synthase F0F1</fullName>
    </submittedName>
</protein>
<dbReference type="GO" id="GO:0005886">
    <property type="term" value="C:plasma membrane"/>
    <property type="evidence" value="ECO:0007669"/>
    <property type="project" value="UniProtKB-SubCell"/>
</dbReference>
<comment type="subcellular location">
    <subcellularLocation>
        <location evidence="1">Cell membrane</location>
        <topology evidence="1">Multi-pass membrane protein</topology>
    </subcellularLocation>
</comment>
<keyword evidence="3 6" id="KW-0812">Transmembrane</keyword>
<evidence type="ECO:0000256" key="3">
    <source>
        <dbReference type="ARBA" id="ARBA00022692"/>
    </source>
</evidence>
<dbReference type="RefSeq" id="WP_039258175.1">
    <property type="nucleotide sequence ID" value="NZ_JDRY01000034.1"/>
</dbReference>
<name>A0A0A0IGL4_CLOBO</name>
<feature type="transmembrane region" description="Helical" evidence="6">
    <location>
        <begin position="36"/>
        <end position="62"/>
    </location>
</feature>
<proteinExistence type="predicted"/>
<keyword evidence="4 6" id="KW-1133">Transmembrane helix</keyword>
<evidence type="ECO:0000313" key="8">
    <source>
        <dbReference type="Proteomes" id="UP000030014"/>
    </source>
</evidence>
<evidence type="ECO:0000256" key="2">
    <source>
        <dbReference type="ARBA" id="ARBA00022475"/>
    </source>
</evidence>
<evidence type="ECO:0000313" key="7">
    <source>
        <dbReference type="EMBL" id="KGM99401.1"/>
    </source>
</evidence>
<reference evidence="7 8" key="1">
    <citation type="submission" date="2014-01" db="EMBL/GenBank/DDBJ databases">
        <title>Plasmidome dynamics in the species complex Clostridium novyi sensu lato converts strains of independent lineages into distinctly different pathogens.</title>
        <authorList>
            <person name="Skarin H."/>
            <person name="Segerman B."/>
        </authorList>
    </citation>
    <scope>NUCLEOTIDE SEQUENCE [LARGE SCALE GENOMIC DNA]</scope>
    <source>
        <strain evidence="7 8">DC5</strain>
    </source>
</reference>
<comment type="caution">
    <text evidence="7">The sequence shown here is derived from an EMBL/GenBank/DDBJ whole genome shotgun (WGS) entry which is preliminary data.</text>
</comment>
<evidence type="ECO:0000256" key="1">
    <source>
        <dbReference type="ARBA" id="ARBA00004651"/>
    </source>
</evidence>
<feature type="transmembrane region" description="Helical" evidence="6">
    <location>
        <begin position="74"/>
        <end position="93"/>
    </location>
</feature>
<organism evidence="7 8">
    <name type="scientific">Clostridium botulinum C/D str. DC5</name>
    <dbReference type="NCBI Taxonomy" id="1443128"/>
    <lineage>
        <taxon>Bacteria</taxon>
        <taxon>Bacillati</taxon>
        <taxon>Bacillota</taxon>
        <taxon>Clostridia</taxon>
        <taxon>Eubacteriales</taxon>
        <taxon>Clostridiaceae</taxon>
        <taxon>Clostridium</taxon>
    </lineage>
</organism>
<evidence type="ECO:0000256" key="6">
    <source>
        <dbReference type="SAM" id="Phobius"/>
    </source>
</evidence>
<keyword evidence="5 6" id="KW-0472">Membrane</keyword>
<accession>A0A0A0IGL4</accession>
<gene>
    <name evidence="7" type="ORF">Z955_07520</name>
</gene>
<keyword evidence="2" id="KW-1003">Cell membrane</keyword>
<dbReference type="InterPro" id="IPR005598">
    <property type="entry name" value="ATP_synth_I"/>
</dbReference>
<feature type="transmembrane region" description="Helical" evidence="6">
    <location>
        <begin position="14"/>
        <end position="30"/>
    </location>
</feature>
<feature type="transmembrane region" description="Helical" evidence="6">
    <location>
        <begin position="99"/>
        <end position="119"/>
    </location>
</feature>
<dbReference type="AlphaFoldDB" id="A0A0A0IGL4"/>
<sequence>MNKHHEVYNMIKKIRYLDIVVLVALSILSYSINKKYVGICILGFMVSAISFYSNSLITTYAFEKKLDNSNLIIILSYYLRIFLITIIGIIIFTYNKFNIIAYILGYTFRFFSLILYALILKK</sequence>
<evidence type="ECO:0000256" key="4">
    <source>
        <dbReference type="ARBA" id="ARBA00022989"/>
    </source>
</evidence>